<dbReference type="Gene3D" id="3.30.70.560">
    <property type="entry name" value="7,8-Dihydro-6-hydroxymethylpterin-pyrophosphokinase HPPK"/>
    <property type="match status" value="1"/>
</dbReference>
<keyword evidence="6" id="KW-0067">ATP-binding</keyword>
<organism evidence="9 10">
    <name type="scientific">Vibrio stylophorae</name>
    <dbReference type="NCBI Taxonomy" id="659351"/>
    <lineage>
        <taxon>Bacteria</taxon>
        <taxon>Pseudomonadati</taxon>
        <taxon>Pseudomonadota</taxon>
        <taxon>Gammaproteobacteria</taxon>
        <taxon>Vibrionales</taxon>
        <taxon>Vibrionaceae</taxon>
        <taxon>Vibrio</taxon>
    </lineage>
</organism>
<dbReference type="EC" id="2.7.6.3" evidence="2"/>
<comment type="pathway">
    <text evidence="1">Cofactor biosynthesis; tetrahydrofolate biosynthesis; 2-amino-4-hydroxy-6-hydroxymethyl-7,8-dihydropteridine diphosphate from 7,8-dihydroneopterin triphosphate: step 4/4.</text>
</comment>
<dbReference type="Pfam" id="PF01288">
    <property type="entry name" value="HPPK"/>
    <property type="match status" value="1"/>
</dbReference>
<dbReference type="NCBIfam" id="TIGR01498">
    <property type="entry name" value="folK"/>
    <property type="match status" value="1"/>
</dbReference>
<comment type="caution">
    <text evidence="9">The sequence shown here is derived from an EMBL/GenBank/DDBJ whole genome shotgun (WGS) entry which is preliminary data.</text>
</comment>
<proteinExistence type="predicted"/>
<dbReference type="EMBL" id="CAKLDI010000001">
    <property type="protein sequence ID" value="CAH0532477.1"/>
    <property type="molecule type" value="Genomic_DNA"/>
</dbReference>
<dbReference type="InterPro" id="IPR000550">
    <property type="entry name" value="Hppk"/>
</dbReference>
<evidence type="ECO:0000259" key="8">
    <source>
        <dbReference type="Pfam" id="PF01288"/>
    </source>
</evidence>
<evidence type="ECO:0000256" key="3">
    <source>
        <dbReference type="ARBA" id="ARBA00022679"/>
    </source>
</evidence>
<dbReference type="SUPFAM" id="SSF55083">
    <property type="entry name" value="6-hydroxymethyl-7,8-dihydropterin pyrophosphokinase, HPPK"/>
    <property type="match status" value="1"/>
</dbReference>
<dbReference type="PANTHER" id="PTHR43071">
    <property type="entry name" value="2-AMINO-4-HYDROXY-6-HYDROXYMETHYLDIHYDROPTERIDINE PYROPHOSPHOKINASE"/>
    <property type="match status" value="1"/>
</dbReference>
<keyword evidence="4" id="KW-0547">Nucleotide-binding</keyword>
<keyword evidence="10" id="KW-1185">Reference proteome</keyword>
<keyword evidence="5" id="KW-0418">Kinase</keyword>
<keyword evidence="7" id="KW-0289">Folate biosynthesis</keyword>
<sequence>MNTAYIGVGSNIEPERYIARALALLQQQFGTLQCSSLYRSAPLGFDGPPFINAVIALKTGCGAQSLISKLKNIEQQCDRSLPQDVKGHTLDLDLLLFDSQSCYHPDLPRQDIIKFAFVAMPLAELAPNLLTALDPRSMVDIAAELAARYPLKREPMPSYWIKQYESC</sequence>
<dbReference type="PANTHER" id="PTHR43071:SF2">
    <property type="entry name" value="2-AMINO-4-HYDROXY-6-HYDROXYMETHYLDIHYDROPTERIDINE PYROPHOSPHOKINASE"/>
    <property type="match status" value="1"/>
</dbReference>
<dbReference type="Proteomes" id="UP000838672">
    <property type="component" value="Unassembled WGS sequence"/>
</dbReference>
<evidence type="ECO:0000313" key="9">
    <source>
        <dbReference type="EMBL" id="CAH0532477.1"/>
    </source>
</evidence>
<evidence type="ECO:0000256" key="6">
    <source>
        <dbReference type="ARBA" id="ARBA00022840"/>
    </source>
</evidence>
<evidence type="ECO:0000256" key="1">
    <source>
        <dbReference type="ARBA" id="ARBA00005051"/>
    </source>
</evidence>
<evidence type="ECO:0000256" key="2">
    <source>
        <dbReference type="ARBA" id="ARBA00013253"/>
    </source>
</evidence>
<reference evidence="9" key="1">
    <citation type="submission" date="2021-11" db="EMBL/GenBank/DDBJ databases">
        <authorList>
            <person name="Rodrigo-Torres L."/>
            <person name="Arahal R. D."/>
            <person name="Lucena T."/>
        </authorList>
    </citation>
    <scope>NUCLEOTIDE SEQUENCE</scope>
    <source>
        <strain evidence="9">CECT 7929</strain>
    </source>
</reference>
<accession>A0ABN8DR59</accession>
<evidence type="ECO:0000256" key="5">
    <source>
        <dbReference type="ARBA" id="ARBA00022777"/>
    </source>
</evidence>
<dbReference type="RefSeq" id="WP_237464393.1">
    <property type="nucleotide sequence ID" value="NZ_CAKLDI010000001.1"/>
</dbReference>
<feature type="domain" description="7,8-dihydro-6-hydroxymethylpterin-pyrophosphokinase" evidence="8">
    <location>
        <begin position="5"/>
        <end position="127"/>
    </location>
</feature>
<evidence type="ECO:0000256" key="7">
    <source>
        <dbReference type="ARBA" id="ARBA00022909"/>
    </source>
</evidence>
<protein>
    <recommendedName>
        <fullName evidence="2">2-amino-4-hydroxy-6-hydroxymethyldihydropteridine diphosphokinase</fullName>
        <ecNumber evidence="2">2.7.6.3</ecNumber>
    </recommendedName>
</protein>
<evidence type="ECO:0000256" key="4">
    <source>
        <dbReference type="ARBA" id="ARBA00022741"/>
    </source>
</evidence>
<name>A0ABN8DR59_9VIBR</name>
<dbReference type="InterPro" id="IPR035907">
    <property type="entry name" value="Hppk_sf"/>
</dbReference>
<keyword evidence="3" id="KW-0808">Transferase</keyword>
<evidence type="ECO:0000313" key="10">
    <source>
        <dbReference type="Proteomes" id="UP000838672"/>
    </source>
</evidence>
<gene>
    <name evidence="9" type="ORF">VST7929_00307</name>
</gene>